<proteinExistence type="predicted"/>
<name>A0A392QNX6_9FABA</name>
<organism evidence="1 2">
    <name type="scientific">Trifolium medium</name>
    <dbReference type="NCBI Taxonomy" id="97028"/>
    <lineage>
        <taxon>Eukaryota</taxon>
        <taxon>Viridiplantae</taxon>
        <taxon>Streptophyta</taxon>
        <taxon>Embryophyta</taxon>
        <taxon>Tracheophyta</taxon>
        <taxon>Spermatophyta</taxon>
        <taxon>Magnoliopsida</taxon>
        <taxon>eudicotyledons</taxon>
        <taxon>Gunneridae</taxon>
        <taxon>Pentapetalae</taxon>
        <taxon>rosids</taxon>
        <taxon>fabids</taxon>
        <taxon>Fabales</taxon>
        <taxon>Fabaceae</taxon>
        <taxon>Papilionoideae</taxon>
        <taxon>50 kb inversion clade</taxon>
        <taxon>NPAAA clade</taxon>
        <taxon>Hologalegina</taxon>
        <taxon>IRL clade</taxon>
        <taxon>Trifolieae</taxon>
        <taxon>Trifolium</taxon>
    </lineage>
</organism>
<dbReference type="EMBL" id="LXQA010151296">
    <property type="protein sequence ID" value="MCI26103.1"/>
    <property type="molecule type" value="Genomic_DNA"/>
</dbReference>
<dbReference type="Proteomes" id="UP000265520">
    <property type="component" value="Unassembled WGS sequence"/>
</dbReference>
<accession>A0A392QNX6</accession>
<comment type="caution">
    <text evidence="1">The sequence shown here is derived from an EMBL/GenBank/DDBJ whole genome shotgun (WGS) entry which is preliminary data.</text>
</comment>
<dbReference type="AlphaFoldDB" id="A0A392QNX6"/>
<protein>
    <submittedName>
        <fullName evidence="1">Uncharacterized protein</fullName>
    </submittedName>
</protein>
<sequence>MIKPESLVARMLKARWRIGDRTKVQVMHDPWFRIPGSSWIPSPQSQE</sequence>
<reference evidence="1 2" key="1">
    <citation type="journal article" date="2018" name="Front. Plant Sci.">
        <title>Red Clover (Trifolium pratense) and Zigzag Clover (T. medium) - A Picture of Genomic Similarities and Differences.</title>
        <authorList>
            <person name="Dluhosova J."/>
            <person name="Istvanek J."/>
            <person name="Nedelnik J."/>
            <person name="Repkova J."/>
        </authorList>
    </citation>
    <scope>NUCLEOTIDE SEQUENCE [LARGE SCALE GENOMIC DNA]</scope>
    <source>
        <strain evidence="2">cv. 10/8</strain>
        <tissue evidence="1">Leaf</tissue>
    </source>
</reference>
<keyword evidence="2" id="KW-1185">Reference proteome</keyword>
<feature type="non-terminal residue" evidence="1">
    <location>
        <position position="47"/>
    </location>
</feature>
<evidence type="ECO:0000313" key="2">
    <source>
        <dbReference type="Proteomes" id="UP000265520"/>
    </source>
</evidence>
<evidence type="ECO:0000313" key="1">
    <source>
        <dbReference type="EMBL" id="MCI26103.1"/>
    </source>
</evidence>